<reference evidence="2 3" key="1">
    <citation type="submission" date="2011-04" db="EMBL/GenBank/DDBJ databases">
        <authorList>
            <person name="Muzny D."/>
            <person name="Qin X."/>
            <person name="Deng J."/>
            <person name="Jiang H."/>
            <person name="Liu Y."/>
            <person name="Qu J."/>
            <person name="Song X.-Z."/>
            <person name="Zhang L."/>
            <person name="Thornton R."/>
            <person name="Coyle M."/>
            <person name="Francisco L."/>
            <person name="Jackson L."/>
            <person name="Javaid M."/>
            <person name="Korchina V."/>
            <person name="Kovar C."/>
            <person name="Mata R."/>
            <person name="Mathew T."/>
            <person name="Ngo R."/>
            <person name="Nguyen L."/>
            <person name="Nguyen N."/>
            <person name="Okwuonu G."/>
            <person name="Ongeri F."/>
            <person name="Pham C."/>
            <person name="Simmons D."/>
            <person name="Wilczek-Boney K."/>
            <person name="Hale W."/>
            <person name="Jakkamsetti A."/>
            <person name="Pham P."/>
            <person name="Ruth R."/>
            <person name="San Lucas F."/>
            <person name="Warren J."/>
            <person name="Zhang J."/>
            <person name="Zhao Z."/>
            <person name="Zhou C."/>
            <person name="Zhu D."/>
            <person name="Lee S."/>
            <person name="Bess C."/>
            <person name="Blankenburg K."/>
            <person name="Forbes L."/>
            <person name="Fu Q."/>
            <person name="Gubbala S."/>
            <person name="Hirani K."/>
            <person name="Jayaseelan J.C."/>
            <person name="Lara F."/>
            <person name="Munidasa M."/>
            <person name="Palculict T."/>
            <person name="Patil S."/>
            <person name="Pu L.-L."/>
            <person name="Saada N."/>
            <person name="Tang L."/>
            <person name="Weissenberger G."/>
            <person name="Zhu Y."/>
            <person name="Hemphill L."/>
            <person name="Shang Y."/>
            <person name="Youmans B."/>
            <person name="Ayvaz T."/>
            <person name="Ross M."/>
            <person name="Santibanez J."/>
            <person name="Aqrawi P."/>
            <person name="Gross S."/>
            <person name="Joshi V."/>
            <person name="Fowler G."/>
            <person name="Nazareth L."/>
            <person name="Reid J."/>
            <person name="Worley K."/>
            <person name="Petrosino J."/>
            <person name="Highlander S."/>
            <person name="Gibbs R."/>
        </authorList>
    </citation>
    <scope>NUCLEOTIDE SEQUENCE [LARGE SCALE GENOMIC DNA]</scope>
    <source>
        <strain evidence="2 3">2681</strain>
    </source>
</reference>
<sequence length="158" mass="18773">MKTSYLSSLEEKVCSIYHSLKISEPSQIYHVNLIEDVSTMLKIKIYYFDEPSEANNLGGDYRIFLNENQSKQVIWQDLAYELAHILRYEGYHWSMNKPFQEYQEWQAEQFALHFCIPTFMLNHLELPQLKSEAIGFVAALFNVEYTFAETRLDKWLLN</sequence>
<organism evidence="2 3">
    <name type="scientific">Sporosarcina newyorkensis 2681</name>
    <dbReference type="NCBI Taxonomy" id="1027292"/>
    <lineage>
        <taxon>Bacteria</taxon>
        <taxon>Bacillati</taxon>
        <taxon>Bacillota</taxon>
        <taxon>Bacilli</taxon>
        <taxon>Bacillales</taxon>
        <taxon>Caryophanaceae</taxon>
        <taxon>Sporosarcina</taxon>
    </lineage>
</organism>
<dbReference type="InterPro" id="IPR010359">
    <property type="entry name" value="IrrE_HExxH"/>
</dbReference>
<dbReference type="eggNOG" id="COG2856">
    <property type="taxonomic scope" value="Bacteria"/>
</dbReference>
<gene>
    <name evidence="2" type="ORF">HMPREF9372_3744</name>
</gene>
<dbReference type="AlphaFoldDB" id="F9DY63"/>
<comment type="caution">
    <text evidence="2">The sequence shown here is derived from an EMBL/GenBank/DDBJ whole genome shotgun (WGS) entry which is preliminary data.</text>
</comment>
<accession>F9DY63</accession>
<dbReference type="EMBL" id="AFPZ01000123">
    <property type="protein sequence ID" value="EGQ19217.1"/>
    <property type="molecule type" value="Genomic_DNA"/>
</dbReference>
<proteinExistence type="predicted"/>
<dbReference type="Pfam" id="PF06114">
    <property type="entry name" value="Peptidase_M78"/>
    <property type="match status" value="1"/>
</dbReference>
<protein>
    <recommendedName>
        <fullName evidence="1">IrrE N-terminal-like domain-containing protein</fullName>
    </recommendedName>
</protein>
<evidence type="ECO:0000259" key="1">
    <source>
        <dbReference type="Pfam" id="PF06114"/>
    </source>
</evidence>
<feature type="domain" description="IrrE N-terminal-like" evidence="1">
    <location>
        <begin position="51"/>
        <end position="152"/>
    </location>
</feature>
<dbReference type="HOGENOM" id="CLU_110129_1_0_9"/>
<evidence type="ECO:0000313" key="2">
    <source>
        <dbReference type="EMBL" id="EGQ19217.1"/>
    </source>
</evidence>
<evidence type="ECO:0000313" key="3">
    <source>
        <dbReference type="Proteomes" id="UP000005316"/>
    </source>
</evidence>
<dbReference type="Proteomes" id="UP000005316">
    <property type="component" value="Unassembled WGS sequence"/>
</dbReference>
<name>F9DY63_9BACL</name>